<gene>
    <name evidence="3" type="ORF">GJR97_00300</name>
</gene>
<dbReference type="EMBL" id="WKJD01000002">
    <property type="protein sequence ID" value="MRX42161.1"/>
    <property type="molecule type" value="Genomic_DNA"/>
</dbReference>
<dbReference type="InterPro" id="IPR000182">
    <property type="entry name" value="GNAT_dom"/>
</dbReference>
<dbReference type="PROSITE" id="PS51186">
    <property type="entry name" value="GNAT"/>
    <property type="match status" value="1"/>
</dbReference>
<reference evidence="3 4" key="1">
    <citation type="submission" date="2019-11" db="EMBL/GenBank/DDBJ databases">
        <title>Agromyces kandeliae sp. nov., isolated from mangrove soil.</title>
        <authorList>
            <person name="Wang R."/>
        </authorList>
    </citation>
    <scope>NUCLEOTIDE SEQUENCE [LARGE SCALE GENOMIC DNA]</scope>
    <source>
        <strain evidence="3 4">Q22</strain>
    </source>
</reference>
<keyword evidence="3" id="KW-0808">Transferase</keyword>
<organism evidence="3 4">
    <name type="scientific">Agromyces kandeliae</name>
    <dbReference type="NCBI Taxonomy" id="2666141"/>
    <lineage>
        <taxon>Bacteria</taxon>
        <taxon>Bacillati</taxon>
        <taxon>Actinomycetota</taxon>
        <taxon>Actinomycetes</taxon>
        <taxon>Micrococcales</taxon>
        <taxon>Microbacteriaceae</taxon>
        <taxon>Agromyces</taxon>
    </lineage>
</organism>
<dbReference type="GO" id="GO:0016747">
    <property type="term" value="F:acyltransferase activity, transferring groups other than amino-acyl groups"/>
    <property type="evidence" value="ECO:0007669"/>
    <property type="project" value="InterPro"/>
</dbReference>
<dbReference type="PANTHER" id="PTHR43233:SF1">
    <property type="entry name" value="FAMILY N-ACETYLTRANSFERASE, PUTATIVE (AFU_ORTHOLOGUE AFUA_6G03350)-RELATED"/>
    <property type="match status" value="1"/>
</dbReference>
<feature type="region of interest" description="Disordered" evidence="1">
    <location>
        <begin position="1"/>
        <end position="20"/>
    </location>
</feature>
<proteinExistence type="predicted"/>
<dbReference type="InterPro" id="IPR016181">
    <property type="entry name" value="Acyl_CoA_acyltransferase"/>
</dbReference>
<feature type="domain" description="N-acetyltransferase" evidence="2">
    <location>
        <begin position="35"/>
        <end position="172"/>
    </location>
</feature>
<dbReference type="Pfam" id="PF00583">
    <property type="entry name" value="Acetyltransf_1"/>
    <property type="match status" value="1"/>
</dbReference>
<dbReference type="Gene3D" id="3.40.630.30">
    <property type="match status" value="1"/>
</dbReference>
<name>A0A6L5QWN2_9MICO</name>
<protein>
    <submittedName>
        <fullName evidence="3">GNAT family N-acetyltransferase</fullName>
    </submittedName>
</protein>
<evidence type="ECO:0000259" key="2">
    <source>
        <dbReference type="PROSITE" id="PS51186"/>
    </source>
</evidence>
<evidence type="ECO:0000313" key="3">
    <source>
        <dbReference type="EMBL" id="MRX42161.1"/>
    </source>
</evidence>
<keyword evidence="4" id="KW-1185">Reference proteome</keyword>
<accession>A0A6L5QWN2</accession>
<dbReference type="AlphaFoldDB" id="A0A6L5QWN2"/>
<sequence length="175" mass="19262">MTRIAARASTTRNSRHLAGRRAGRGCEDELVSGGIRYSADTGDLDRARVHEWISEHAYWALGRPREVQDAAIDASWNYGAYDARTGEQLGYARIVTDGVTFAWLCDVIIAPSARGRGVGVGLVGYVVAQLEPLGLKRIVLATGDAHTLYERFGFEPLERPEQWMIRGRDTVEGAT</sequence>
<dbReference type="PANTHER" id="PTHR43233">
    <property type="entry name" value="FAMILY N-ACETYLTRANSFERASE, PUTATIVE (AFU_ORTHOLOGUE AFUA_6G03350)-RELATED"/>
    <property type="match status" value="1"/>
</dbReference>
<dbReference type="InterPro" id="IPR053144">
    <property type="entry name" value="Acetyltransferase_Butenolide"/>
</dbReference>
<comment type="caution">
    <text evidence="3">The sequence shown here is derived from an EMBL/GenBank/DDBJ whole genome shotgun (WGS) entry which is preliminary data.</text>
</comment>
<evidence type="ECO:0000256" key="1">
    <source>
        <dbReference type="SAM" id="MobiDB-lite"/>
    </source>
</evidence>
<dbReference type="SUPFAM" id="SSF55729">
    <property type="entry name" value="Acyl-CoA N-acyltransferases (Nat)"/>
    <property type="match status" value="1"/>
</dbReference>
<evidence type="ECO:0000313" key="4">
    <source>
        <dbReference type="Proteomes" id="UP000476511"/>
    </source>
</evidence>
<dbReference type="Proteomes" id="UP000476511">
    <property type="component" value="Unassembled WGS sequence"/>
</dbReference>